<evidence type="ECO:0000259" key="2">
    <source>
        <dbReference type="Pfam" id="PF25023"/>
    </source>
</evidence>
<dbReference type="PANTHER" id="PTHR32305:SF15">
    <property type="entry name" value="PROTEIN RHSA-RELATED"/>
    <property type="match status" value="1"/>
</dbReference>
<dbReference type="InterPro" id="IPR006530">
    <property type="entry name" value="YD"/>
</dbReference>
<organism evidence="3 4">
    <name type="scientific">Akkermansia muciniphila</name>
    <dbReference type="NCBI Taxonomy" id="239935"/>
    <lineage>
        <taxon>Bacteria</taxon>
        <taxon>Pseudomonadati</taxon>
        <taxon>Verrucomicrobiota</taxon>
        <taxon>Verrucomicrobiia</taxon>
        <taxon>Verrucomicrobiales</taxon>
        <taxon>Akkermansiaceae</taxon>
        <taxon>Akkermansia</taxon>
    </lineage>
</organism>
<dbReference type="InterPro" id="IPR022385">
    <property type="entry name" value="Rhs_assc_core"/>
</dbReference>
<accession>A0A2N8HEP1</accession>
<dbReference type="PANTHER" id="PTHR32305">
    <property type="match status" value="1"/>
</dbReference>
<sequence>MAAFSLISGRCVNDNKTMKEIDDQLSAPEQSGEIPSHPVTFVSNDEPSPMPWPNTWYPVTPIGPETEYPCPCSEGDSGTGSTDNNSVDFSIEFGRFPKWPELSGGRLMLNLNMMDAGLCWGTAFQYEHISQRRLEVTESANASISRPEEPEDVSRAVVKTEKGFPRYYSFASPNVSGAEALGGTQMFQDRMRRVVVDGVSYLEEVQESGMTMRFRPNSSVFDHIVTPLGVKITFAELAAELQVVRQDAYDEPNMAVEAFNALSLFRLKQVWNKTDGLLDLSNVQNIKWYAPADVAERSNDGTYTVRDGAVPIKTWKLSWTFSDTETLVARAVDEENPEVTQMMLKTLRIEEPGGFISEWRAGLYPDDLTLVKGEGEDAISIVTRCRPANGHENMIAKDVNGQSMVAGGYYTDKKEKFKYVYSGVAGTENAVLCSAEKEVYQRRLYGDVLVSRTEGYETPLERTWTYGYGSDPSSPNYGKRIRETRPDGAVVEMEYDSNGNVIQRTEPWYGDIQKKITYEYITDKFNDRRVKQETVMLVSPVSSYDLQRTSYSYTEDSGVYSEERQRYFLGNWYGLNLNRSWYRDHATCCYAKGRLKKESREDGVVVNYDYALCSDYGAVWKCMETLQNSDGPVAGKSARLVHYYGENGDEVAVDHQVHVEKEGFVSVDFQQMTYDASHRVIRTDYANGLYSMAEWSCAGPLWKTDIRGLQTRYTYDGAKRVVCVEQDAAIPVADWNGPEMTEICPNTITKMKYDSTGRTTSIETLVGDKKTSVSMQYDMVGRIILSTDEQGRKTSYTYSEDGLTTTETLPSGTTLISRYFPSGLIREESGTAREARYYTYSVESEGVLKSTRLGSSLETIVEDRLEKGNGNVTRIRRRSASNGSSLSMEIVYEADYDTHERVITAREGGSNKMIYGYDLLSGELSHKVRDRVSEVSTRAGIQQWENSYKRLGENIPGIPVGAGSSVYREKHFTVYISDEHIIHTYTYELVSKKNASLSNLVSLILHQDEYGRWSWEKIYNERGNTRFLKGREGCSVEVEEVSLNGDIVRHTGEDGKVTRYKRIYHVNGDTLTFRDARGGDMVIINDVAGREITRTDQDGNATTTVYDSVTGKPKCITTPDGKQTWFSYDSRGRLTSRYGTAVQPMKWEYDTMDRMVALHTYRSSGSILDTVPSSGSDVTRWNYDPIKGVLLDKTYADGSKTSYTYDSWGRPLTRKQDRGVVTTYGYDVVTGQLTNIRHSDGTPSVSITYDVMERISTIQDASGSRIVEYNGLGDVSSETTSGLTESVLTYAYDSLGRPSGYTLSLNGTKVQQTTLAYDSMERISSVSLNGNSFSYGYDETSGWLNHLEYPNGMIRKTVFHATLPLVSSLDYSNGTSSELLLKHTYTWDNMQRPSMREDYVDSSAMLSRRHTYGYNARGELIEDMMNTGGSFSYAYDNIGNRQTAVRRGVSSSYDSNKLSPYKNVARSGTIFTPTYDTDGNQTGVKTATGVWAVQYNADNRPVVFTQGIKKVECVYDYLGRRVEKVEYDGNTLTKRTRFVYRGYLMVASMDCTQNTSNPPLLGTWFWDPVEPEATRVLAMCTHNADKSVSSTRYVAHDLLKSVSALFDSSGIRQAKFEYTPYGETLGSEGTETATMPFLYSCEYHDEDLGLIYYNYRHYNPQAGRWISRDPIGEEGSENLYCFVKNQVIWSTDIMGLRQLYDSKKEAIFAAKDIVLKAMMEKYNKLKEYGLIENSSNSWPKVWKNLKENQSEWYKRLKENETDNLGKWEHGARICCNGKGKFYVADPGTSFIFKEVVPEEMPPCNENDTMVAFVHSHPEKCPAFSDGDKKVARKGKPSLPPGKRIPKQIMVISTVYTGKPNNETKTYIFDGKTGKTASYLNNVEKTCNIEELKEKKSCGK</sequence>
<dbReference type="Gene3D" id="3.90.930.1">
    <property type="match status" value="1"/>
</dbReference>
<feature type="domain" description="Teneurin-like YD-shell" evidence="2">
    <location>
        <begin position="1088"/>
        <end position="1669"/>
    </location>
</feature>
<evidence type="ECO:0000256" key="1">
    <source>
        <dbReference type="ARBA" id="ARBA00022737"/>
    </source>
</evidence>
<dbReference type="Pfam" id="PF25023">
    <property type="entry name" value="TEN_YD-shell"/>
    <property type="match status" value="1"/>
</dbReference>
<evidence type="ECO:0000313" key="4">
    <source>
        <dbReference type="Proteomes" id="UP000236000"/>
    </source>
</evidence>
<dbReference type="NCBIfam" id="TIGR03696">
    <property type="entry name" value="Rhs_assc_core"/>
    <property type="match status" value="1"/>
</dbReference>
<dbReference type="OrthoDB" id="174505at2"/>
<protein>
    <recommendedName>
        <fullName evidence="2">Teneurin-like YD-shell domain-containing protein</fullName>
    </recommendedName>
</protein>
<dbReference type="InterPro" id="IPR056823">
    <property type="entry name" value="TEN-like_YD-shell"/>
</dbReference>
<gene>
    <name evidence="3" type="ORF">CXU22_04955</name>
</gene>
<keyword evidence="1" id="KW-0677">Repeat</keyword>
<proteinExistence type="predicted"/>
<dbReference type="Proteomes" id="UP000236000">
    <property type="component" value="Unassembled WGS sequence"/>
</dbReference>
<reference evidence="3 4" key="1">
    <citation type="journal article" date="2017" name="BMC Genomics">
        <title>Genome sequencing of 39 Akkermansia muciniphila isolates reveals its population structure, genomic and functional diverisity, and global distribution in mammalian gut microbiotas.</title>
        <authorList>
            <person name="Guo X."/>
            <person name="Li S."/>
            <person name="Zhang J."/>
            <person name="Wu F."/>
            <person name="Li X."/>
            <person name="Wu D."/>
            <person name="Zhang M."/>
            <person name="Ou Z."/>
            <person name="Jie Z."/>
            <person name="Yan Q."/>
            <person name="Li P."/>
            <person name="Yi J."/>
            <person name="Peng Y."/>
        </authorList>
    </citation>
    <scope>NUCLEOTIDE SEQUENCE [LARGE SCALE GENOMIC DNA]</scope>
    <source>
        <strain evidence="3 4">GP24</strain>
    </source>
</reference>
<dbReference type="InterPro" id="IPR031325">
    <property type="entry name" value="RHS_repeat"/>
</dbReference>
<dbReference type="NCBIfam" id="TIGR01643">
    <property type="entry name" value="YD_repeat_2x"/>
    <property type="match status" value="2"/>
</dbReference>
<comment type="caution">
    <text evidence="3">The sequence shown here is derived from an EMBL/GenBank/DDBJ whole genome shotgun (WGS) entry which is preliminary data.</text>
</comment>
<dbReference type="InterPro" id="IPR050708">
    <property type="entry name" value="T6SS_VgrG/RHS"/>
</dbReference>
<dbReference type="RefSeq" id="WP_102713173.1">
    <property type="nucleotide sequence ID" value="NZ_PJKA01000009.1"/>
</dbReference>
<evidence type="ECO:0000313" key="3">
    <source>
        <dbReference type="EMBL" id="PNC18505.1"/>
    </source>
</evidence>
<dbReference type="Pfam" id="PF05593">
    <property type="entry name" value="RHS_repeat"/>
    <property type="match status" value="1"/>
</dbReference>
<dbReference type="EMBL" id="PJKA01000009">
    <property type="protein sequence ID" value="PNC18505.1"/>
    <property type="molecule type" value="Genomic_DNA"/>
</dbReference>
<name>A0A2N8HEP1_9BACT</name>
<dbReference type="Gene3D" id="2.180.10.10">
    <property type="entry name" value="RHS repeat-associated core"/>
    <property type="match status" value="2"/>
</dbReference>